<feature type="compositionally biased region" description="Polar residues" evidence="1">
    <location>
        <begin position="793"/>
        <end position="811"/>
    </location>
</feature>
<dbReference type="Proteomes" id="UP000825935">
    <property type="component" value="Chromosome 20"/>
</dbReference>
<dbReference type="EMBL" id="CM035425">
    <property type="protein sequence ID" value="KAH7331027.1"/>
    <property type="molecule type" value="Genomic_DNA"/>
</dbReference>
<name>A0A8T2SF78_CERRI</name>
<dbReference type="AlphaFoldDB" id="A0A8T2SF78"/>
<evidence type="ECO:0000256" key="1">
    <source>
        <dbReference type="SAM" id="MobiDB-lite"/>
    </source>
</evidence>
<reference evidence="2" key="1">
    <citation type="submission" date="2021-08" db="EMBL/GenBank/DDBJ databases">
        <title>WGS assembly of Ceratopteris richardii.</title>
        <authorList>
            <person name="Marchant D.B."/>
            <person name="Chen G."/>
            <person name="Jenkins J."/>
            <person name="Shu S."/>
            <person name="Leebens-Mack J."/>
            <person name="Grimwood J."/>
            <person name="Schmutz J."/>
            <person name="Soltis P."/>
            <person name="Soltis D."/>
            <person name="Chen Z.-H."/>
        </authorList>
    </citation>
    <scope>NUCLEOTIDE SEQUENCE</scope>
    <source>
        <strain evidence="2">Whitten #5841</strain>
        <tissue evidence="2">Leaf</tissue>
    </source>
</reference>
<sequence>MHSSASRYIGSNGRLGRPNTMRQNQGGRGSTSASKSSSSRGSSMANGRRRKPAVWQDEMAEVRETFRRVTRARKSQGNYSEAAVLGRRRGVTSNGTEVTAPMLSRNRRAKMRSQVPPGGSLHDVQLGRSESPLVAFNHLQNVAGMCRRIRSQHSITERKKNPHDPFLYPVYLRRPWTVNTSKYSQGDNSPHISPIASEYHSLSTAPAGHHHSYVHPASHSHFCPHRYDSPTLTSVGHSHLAVSGADNSGIAANHCGDSYSTAIGIQSSESVSIIDDASATQLSGSPHISPNLRHRATAHGSPKINHVYPAATTSVQNSRSRFKPLFDISNGIFPHTQVRKRSPPPAVPFSQAQKLRTSENERVSWKHCRHFNAGDYVDEDSEMENTGSPSPREDGRHASNRQNPHIRRHNVSIHAGSITYGIGVAKPNGGHHNHTNTTAGSFTVAITKKPSTMRPCSIGCSESWPSSSSCFSNGHHAQIPSSCLLNLEQDPLNSDRRPHSENDLNLHSMSYFTERPPSRCMKRPLSSCCSWTNAADFLRNPKSSESPLDLGFVSAWSANSSSSQNEEYPIFIPRDLEGNILTSTSTSFRQRYYPKSNAVYRSTSIAGALKCLSRRIKAAGQQKSTKQIPGNKTDLNSKPTAVKKATVINSDGVRKKKPINHSSSSFLDDLEGLPPRKWAKRLAADHLMDNSSCAGANAKAKDYGKELTLNKTSPAASSGPCINNGFKHRVKFASPSVQIAEGDSFRREAQSLASVEMTTDLLSWERDSGLLTGDPPINVELHDCKSNMEAITPASSVPSNSPTLNPSDSPMQVCSPICETAHSSSKLPNETSILQNYDSIMPAIESNKNFHCQQSNEDYSTCSPGKQANDSDERVLNDYQEAEPAGFKSSARDTASEVVTTTQEDEADNISLQIEEANSEEPAPARSFISIHHETVLIEVTQTKPCDEVHLGMKDEEMKPADCNDANMEAEWELERLFQDTLDLNPTLRHIYDAMSSLNACVSSAAIS</sequence>
<gene>
    <name evidence="2" type="ORF">KP509_20G012500</name>
</gene>
<proteinExistence type="predicted"/>
<protein>
    <submittedName>
        <fullName evidence="2">Uncharacterized protein</fullName>
    </submittedName>
</protein>
<keyword evidence="3" id="KW-1185">Reference proteome</keyword>
<dbReference type="OMA" id="NEHENGK"/>
<organism evidence="2 3">
    <name type="scientific">Ceratopteris richardii</name>
    <name type="common">Triangle waterfern</name>
    <dbReference type="NCBI Taxonomy" id="49495"/>
    <lineage>
        <taxon>Eukaryota</taxon>
        <taxon>Viridiplantae</taxon>
        <taxon>Streptophyta</taxon>
        <taxon>Embryophyta</taxon>
        <taxon>Tracheophyta</taxon>
        <taxon>Polypodiopsida</taxon>
        <taxon>Polypodiidae</taxon>
        <taxon>Polypodiales</taxon>
        <taxon>Pteridineae</taxon>
        <taxon>Pteridaceae</taxon>
        <taxon>Parkerioideae</taxon>
        <taxon>Ceratopteris</taxon>
    </lineage>
</organism>
<dbReference type="OrthoDB" id="1935127at2759"/>
<evidence type="ECO:0000313" key="2">
    <source>
        <dbReference type="EMBL" id="KAH7331027.1"/>
    </source>
</evidence>
<feature type="region of interest" description="Disordered" evidence="1">
    <location>
        <begin position="1"/>
        <end position="56"/>
    </location>
</feature>
<feature type="compositionally biased region" description="Low complexity" evidence="1">
    <location>
        <begin position="30"/>
        <end position="46"/>
    </location>
</feature>
<comment type="caution">
    <text evidence="2">The sequence shown here is derived from an EMBL/GenBank/DDBJ whole genome shotgun (WGS) entry which is preliminary data.</text>
</comment>
<feature type="region of interest" description="Disordered" evidence="1">
    <location>
        <begin position="336"/>
        <end position="361"/>
    </location>
</feature>
<evidence type="ECO:0000313" key="3">
    <source>
        <dbReference type="Proteomes" id="UP000825935"/>
    </source>
</evidence>
<feature type="region of interest" description="Disordered" evidence="1">
    <location>
        <begin position="376"/>
        <end position="409"/>
    </location>
</feature>
<accession>A0A8T2SF78</accession>
<feature type="region of interest" description="Disordered" evidence="1">
    <location>
        <begin position="792"/>
        <end position="811"/>
    </location>
</feature>